<dbReference type="InterPro" id="IPR003661">
    <property type="entry name" value="HisK_dim/P_dom"/>
</dbReference>
<dbReference type="CDD" id="cd00075">
    <property type="entry name" value="HATPase"/>
    <property type="match status" value="1"/>
</dbReference>
<dbReference type="PROSITE" id="PS50109">
    <property type="entry name" value="HIS_KIN"/>
    <property type="match status" value="1"/>
</dbReference>
<dbReference type="Pfam" id="PF00512">
    <property type="entry name" value="HisKA"/>
    <property type="match status" value="1"/>
</dbReference>
<dbReference type="GO" id="GO:0005524">
    <property type="term" value="F:ATP binding"/>
    <property type="evidence" value="ECO:0007669"/>
    <property type="project" value="UniProtKB-KW"/>
</dbReference>
<dbReference type="InterPro" id="IPR036097">
    <property type="entry name" value="HisK_dim/P_sf"/>
</dbReference>
<dbReference type="PANTHER" id="PTHR42878">
    <property type="entry name" value="TWO-COMPONENT HISTIDINE KINASE"/>
    <property type="match status" value="1"/>
</dbReference>
<comment type="catalytic activity">
    <reaction evidence="1">
        <text>ATP + protein L-histidine = ADP + protein N-phospho-L-histidine.</text>
        <dbReference type="EC" id="2.7.13.3"/>
    </reaction>
</comment>
<dbReference type="SUPFAM" id="SSF55874">
    <property type="entry name" value="ATPase domain of HSP90 chaperone/DNA topoisomerase II/histidine kinase"/>
    <property type="match status" value="1"/>
</dbReference>
<accession>A0A6J7GPV4</accession>
<dbReference type="InterPro" id="IPR029016">
    <property type="entry name" value="GAF-like_dom_sf"/>
</dbReference>
<dbReference type="GO" id="GO:0030295">
    <property type="term" value="F:protein kinase activator activity"/>
    <property type="evidence" value="ECO:0007669"/>
    <property type="project" value="TreeGrafter"/>
</dbReference>
<dbReference type="InterPro" id="IPR050351">
    <property type="entry name" value="BphY/WalK/GraS-like"/>
</dbReference>
<dbReference type="SUPFAM" id="SSF47384">
    <property type="entry name" value="Homodimeric domain of signal transducing histidine kinase"/>
    <property type="match status" value="1"/>
</dbReference>
<keyword evidence="4" id="KW-0808">Transferase</keyword>
<dbReference type="Gene3D" id="3.30.565.10">
    <property type="entry name" value="Histidine kinase-like ATPase, C-terminal domain"/>
    <property type="match status" value="1"/>
</dbReference>
<keyword evidence="6" id="KW-0418">Kinase</keyword>
<dbReference type="SMART" id="SM00065">
    <property type="entry name" value="GAF"/>
    <property type="match status" value="1"/>
</dbReference>
<dbReference type="Gene3D" id="3.30.450.40">
    <property type="match status" value="1"/>
</dbReference>
<feature type="domain" description="Histidine kinase" evidence="9">
    <location>
        <begin position="166"/>
        <end position="382"/>
    </location>
</feature>
<dbReference type="EC" id="2.7.13.3" evidence="2"/>
<dbReference type="Pfam" id="PF02518">
    <property type="entry name" value="HATPase_c"/>
    <property type="match status" value="1"/>
</dbReference>
<dbReference type="GO" id="GO:0007234">
    <property type="term" value="P:osmosensory signaling via phosphorelay pathway"/>
    <property type="evidence" value="ECO:0007669"/>
    <property type="project" value="TreeGrafter"/>
</dbReference>
<keyword evidence="8" id="KW-0902">Two-component regulatory system</keyword>
<evidence type="ECO:0000256" key="3">
    <source>
        <dbReference type="ARBA" id="ARBA00022553"/>
    </source>
</evidence>
<dbReference type="InterPro" id="IPR004358">
    <property type="entry name" value="Sig_transdc_His_kin-like_C"/>
</dbReference>
<evidence type="ECO:0000256" key="2">
    <source>
        <dbReference type="ARBA" id="ARBA00012438"/>
    </source>
</evidence>
<keyword evidence="5" id="KW-0547">Nucleotide-binding</keyword>
<evidence type="ECO:0000256" key="8">
    <source>
        <dbReference type="ARBA" id="ARBA00023012"/>
    </source>
</evidence>
<evidence type="ECO:0000256" key="7">
    <source>
        <dbReference type="ARBA" id="ARBA00022840"/>
    </source>
</evidence>
<dbReference type="Pfam" id="PF01590">
    <property type="entry name" value="GAF"/>
    <property type="match status" value="1"/>
</dbReference>
<dbReference type="InterPro" id="IPR003018">
    <property type="entry name" value="GAF"/>
</dbReference>
<evidence type="ECO:0000256" key="4">
    <source>
        <dbReference type="ARBA" id="ARBA00022679"/>
    </source>
</evidence>
<evidence type="ECO:0000256" key="6">
    <source>
        <dbReference type="ARBA" id="ARBA00022777"/>
    </source>
</evidence>
<dbReference type="SMART" id="SM00387">
    <property type="entry name" value="HATPase_c"/>
    <property type="match status" value="1"/>
</dbReference>
<proteinExistence type="predicted"/>
<dbReference type="PANTHER" id="PTHR42878:SF7">
    <property type="entry name" value="SENSOR HISTIDINE KINASE GLRK"/>
    <property type="match status" value="1"/>
</dbReference>
<dbReference type="SMART" id="SM00388">
    <property type="entry name" value="HisKA"/>
    <property type="match status" value="1"/>
</dbReference>
<evidence type="ECO:0000313" key="10">
    <source>
        <dbReference type="EMBL" id="CAB4910381.1"/>
    </source>
</evidence>
<dbReference type="PRINTS" id="PR00344">
    <property type="entry name" value="BCTRLSENSOR"/>
</dbReference>
<reference evidence="10" key="1">
    <citation type="submission" date="2020-05" db="EMBL/GenBank/DDBJ databases">
        <authorList>
            <person name="Chiriac C."/>
            <person name="Salcher M."/>
            <person name="Ghai R."/>
            <person name="Kavagutti S V."/>
        </authorList>
    </citation>
    <scope>NUCLEOTIDE SEQUENCE</scope>
</reference>
<dbReference type="GO" id="GO:0000156">
    <property type="term" value="F:phosphorelay response regulator activity"/>
    <property type="evidence" value="ECO:0007669"/>
    <property type="project" value="TreeGrafter"/>
</dbReference>
<dbReference type="AlphaFoldDB" id="A0A6J7GPV4"/>
<dbReference type="SUPFAM" id="SSF55781">
    <property type="entry name" value="GAF domain-like"/>
    <property type="match status" value="1"/>
</dbReference>
<keyword evidence="3" id="KW-0597">Phosphoprotein</keyword>
<dbReference type="InterPro" id="IPR003594">
    <property type="entry name" value="HATPase_dom"/>
</dbReference>
<evidence type="ECO:0000256" key="1">
    <source>
        <dbReference type="ARBA" id="ARBA00000085"/>
    </source>
</evidence>
<protein>
    <recommendedName>
        <fullName evidence="2">histidine kinase</fullName>
        <ecNumber evidence="2">2.7.13.3</ecNumber>
    </recommendedName>
</protein>
<sequence>MHDVDLGTGADVVERALRLAREFCGLELAYVSEFQDGSQWIRRYVGDASRFKVSLDEPIPLEATYCMRMVDGRVPRVVPDVVADDRIGPLPITRASGTGAYVGAPIRLPDGELYGTLCCIDPSARPELSERHRDLVQLLAGVIGEQIGRSERDRTVERAQNEFLAAVSHDLRTPLRAIGFVAEDLADGVARRTPEEAGRVIAGEVRTLASMVDDVLLVSRQRSGSAVLRRADVDLTELARDAVRSSTLAAGAADDRVRLDLPDGPLHAEIDGPRVAQAVRNLLDNALKFSPRDSTVLVRLRRDDTTAVLDVEDRGVGVSPEEADRLVERFYRGAGARQLGVDGLGLGLATVQAIAEAHEGVLSVSSEPGEGAAFRLRLPLAPPS</sequence>
<dbReference type="EMBL" id="CAFBMK010000053">
    <property type="protein sequence ID" value="CAB4910381.1"/>
    <property type="molecule type" value="Genomic_DNA"/>
</dbReference>
<evidence type="ECO:0000256" key="5">
    <source>
        <dbReference type="ARBA" id="ARBA00022741"/>
    </source>
</evidence>
<gene>
    <name evidence="10" type="ORF">UFOPK3564_01190</name>
</gene>
<evidence type="ECO:0000259" key="9">
    <source>
        <dbReference type="PROSITE" id="PS50109"/>
    </source>
</evidence>
<name>A0A6J7GPV4_9ZZZZ</name>
<dbReference type="InterPro" id="IPR036890">
    <property type="entry name" value="HATPase_C_sf"/>
</dbReference>
<organism evidence="10">
    <name type="scientific">freshwater metagenome</name>
    <dbReference type="NCBI Taxonomy" id="449393"/>
    <lineage>
        <taxon>unclassified sequences</taxon>
        <taxon>metagenomes</taxon>
        <taxon>ecological metagenomes</taxon>
    </lineage>
</organism>
<dbReference type="CDD" id="cd00082">
    <property type="entry name" value="HisKA"/>
    <property type="match status" value="1"/>
</dbReference>
<dbReference type="Gene3D" id="1.10.287.130">
    <property type="match status" value="1"/>
</dbReference>
<keyword evidence="7" id="KW-0067">ATP-binding</keyword>
<dbReference type="InterPro" id="IPR005467">
    <property type="entry name" value="His_kinase_dom"/>
</dbReference>
<dbReference type="GO" id="GO:0000155">
    <property type="term" value="F:phosphorelay sensor kinase activity"/>
    <property type="evidence" value="ECO:0007669"/>
    <property type="project" value="InterPro"/>
</dbReference>